<dbReference type="GO" id="GO:0005524">
    <property type="term" value="F:ATP binding"/>
    <property type="evidence" value="ECO:0007669"/>
    <property type="project" value="UniProtKB-UniRule"/>
</dbReference>
<dbReference type="InterPro" id="IPR017441">
    <property type="entry name" value="Protein_kinase_ATP_BS"/>
</dbReference>
<dbReference type="EMBL" id="CP115612">
    <property type="protein sequence ID" value="WBW74251.1"/>
    <property type="molecule type" value="Genomic_DNA"/>
</dbReference>
<keyword evidence="3" id="KW-0723">Serine/threonine-protein kinase</keyword>
<keyword evidence="14" id="KW-1185">Reference proteome</keyword>
<comment type="catalytic activity">
    <reaction evidence="8">
        <text>L-threonyl-[protein] + ATP = O-phospho-L-threonyl-[protein] + ADP + H(+)</text>
        <dbReference type="Rhea" id="RHEA:46608"/>
        <dbReference type="Rhea" id="RHEA-COMP:11060"/>
        <dbReference type="Rhea" id="RHEA-COMP:11605"/>
        <dbReference type="ChEBI" id="CHEBI:15378"/>
        <dbReference type="ChEBI" id="CHEBI:30013"/>
        <dbReference type="ChEBI" id="CHEBI:30616"/>
        <dbReference type="ChEBI" id="CHEBI:61977"/>
        <dbReference type="ChEBI" id="CHEBI:456216"/>
        <dbReference type="EC" id="2.7.11.1"/>
    </reaction>
</comment>
<reference evidence="13 14" key="1">
    <citation type="journal article" date="2023" name="G3 (Bethesda)">
        <title>A high-quality reference genome for the fission yeast Schizosaccharomyces osmophilus.</title>
        <authorList>
            <person name="Jia G.S."/>
            <person name="Zhang W.C."/>
            <person name="Liang Y."/>
            <person name="Liu X.H."/>
            <person name="Rhind N."/>
            <person name="Pidoux A."/>
            <person name="Brysch-Herzberg M."/>
            <person name="Du L.L."/>
        </authorList>
    </citation>
    <scope>NUCLEOTIDE SEQUENCE [LARGE SCALE GENOMIC DNA]</scope>
    <source>
        <strain evidence="13 14">CBS 15793</strain>
    </source>
</reference>
<dbReference type="SUPFAM" id="SSF56112">
    <property type="entry name" value="Protein kinase-like (PK-like)"/>
    <property type="match status" value="1"/>
</dbReference>
<dbReference type="SMART" id="SM00220">
    <property type="entry name" value="S_TKc"/>
    <property type="match status" value="1"/>
</dbReference>
<dbReference type="InterPro" id="IPR000719">
    <property type="entry name" value="Prot_kinase_dom"/>
</dbReference>
<organism evidence="13 14">
    <name type="scientific">Schizosaccharomyces osmophilus</name>
    <dbReference type="NCBI Taxonomy" id="2545709"/>
    <lineage>
        <taxon>Eukaryota</taxon>
        <taxon>Fungi</taxon>
        <taxon>Dikarya</taxon>
        <taxon>Ascomycota</taxon>
        <taxon>Taphrinomycotina</taxon>
        <taxon>Schizosaccharomycetes</taxon>
        <taxon>Schizosaccharomycetales</taxon>
        <taxon>Schizosaccharomycetaceae</taxon>
        <taxon>Schizosaccharomyces</taxon>
    </lineage>
</organism>
<dbReference type="InterPro" id="IPR050629">
    <property type="entry name" value="STE20/SPS1-PAK"/>
</dbReference>
<protein>
    <recommendedName>
        <fullName evidence="2">non-specific serine/threonine protein kinase</fullName>
        <ecNumber evidence="2">2.7.11.1</ecNumber>
    </recommendedName>
</protein>
<evidence type="ECO:0000256" key="7">
    <source>
        <dbReference type="ARBA" id="ARBA00022840"/>
    </source>
</evidence>
<gene>
    <name evidence="13" type="primary">nak1</name>
    <name evidence="13" type="ORF">SOMG_02625</name>
</gene>
<dbReference type="RefSeq" id="XP_056038494.1">
    <property type="nucleotide sequence ID" value="XM_056181416.1"/>
</dbReference>
<dbReference type="EC" id="2.7.11.1" evidence="2"/>
<dbReference type="GO" id="GO:0004674">
    <property type="term" value="F:protein serine/threonine kinase activity"/>
    <property type="evidence" value="ECO:0007669"/>
    <property type="project" value="UniProtKB-KW"/>
</dbReference>
<keyword evidence="6 13" id="KW-0418">Kinase</keyword>
<evidence type="ECO:0000259" key="12">
    <source>
        <dbReference type="PROSITE" id="PS50011"/>
    </source>
</evidence>
<feature type="compositionally biased region" description="Polar residues" evidence="11">
    <location>
        <begin position="345"/>
        <end position="356"/>
    </location>
</feature>
<feature type="compositionally biased region" description="Low complexity" evidence="11">
    <location>
        <begin position="370"/>
        <end position="383"/>
    </location>
</feature>
<dbReference type="PANTHER" id="PTHR48012:SF29">
    <property type="entry name" value="SERINE_THREONINE-PROTEIN KINASE NAK1"/>
    <property type="match status" value="1"/>
</dbReference>
<keyword evidence="5 10" id="KW-0547">Nucleotide-binding</keyword>
<evidence type="ECO:0000256" key="10">
    <source>
        <dbReference type="PROSITE-ProRule" id="PRU10141"/>
    </source>
</evidence>
<dbReference type="GeneID" id="80876105"/>
<dbReference type="Gene3D" id="1.10.510.10">
    <property type="entry name" value="Transferase(Phosphotransferase) domain 1"/>
    <property type="match status" value="1"/>
</dbReference>
<feature type="region of interest" description="Disordered" evidence="11">
    <location>
        <begin position="370"/>
        <end position="394"/>
    </location>
</feature>
<dbReference type="Proteomes" id="UP001212411">
    <property type="component" value="Chromosome 2"/>
</dbReference>
<dbReference type="GO" id="GO:0005737">
    <property type="term" value="C:cytoplasm"/>
    <property type="evidence" value="ECO:0007669"/>
    <property type="project" value="TreeGrafter"/>
</dbReference>
<proteinExistence type="inferred from homology"/>
<feature type="region of interest" description="Disordered" evidence="11">
    <location>
        <begin position="462"/>
        <end position="482"/>
    </location>
</feature>
<evidence type="ECO:0000256" key="4">
    <source>
        <dbReference type="ARBA" id="ARBA00022679"/>
    </source>
</evidence>
<evidence type="ECO:0000256" key="11">
    <source>
        <dbReference type="SAM" id="MobiDB-lite"/>
    </source>
</evidence>
<evidence type="ECO:0000256" key="3">
    <source>
        <dbReference type="ARBA" id="ARBA00022527"/>
    </source>
</evidence>
<dbReference type="PROSITE" id="PS00108">
    <property type="entry name" value="PROTEIN_KINASE_ST"/>
    <property type="match status" value="1"/>
</dbReference>
<accession>A0AAF0AW36</accession>
<dbReference type="InterPro" id="IPR011009">
    <property type="entry name" value="Kinase-like_dom_sf"/>
</dbReference>
<dbReference type="Gene3D" id="3.30.200.20">
    <property type="entry name" value="Phosphorylase Kinase, domain 1"/>
    <property type="match status" value="1"/>
</dbReference>
<sequence length="625" mass="69363">MEHQSAARAYTKLEIVGRGSYGAVYKGLRNATKEIVAIKVLNLDTAEDEVSDIQKEITVLSELKQRESENIVKYHGSYLVDTDLWIIMDYCQGGSVRTLMEAGQISEPYISIILRETLQALKFIHHAGIIHRDIKAANILVSVSGNVKLCDFGVAAEININSRKRTTFIGTPYWMAPEVIRDGQEYNVMADIWSLGITAYEIATGSPPHAKEDPFRAVFLIAHTPPPKLEGNFSILLKDFIASCLNVVPEKRLDASELIKSKFIKQHARQPENELCNLVKRYEHWQAAGGVPETLKTPDEPEDGSDQDNDTSETAWDDGWEFGTVKQLPQLQSQSSSGSATPTSKNFSSTSFSVPENESHPLLQLFQSGSISNEGSSNISEGISDQELSSEPSYSQIELPSFDKENERFENVAGVNSKQPKPQEDSELMVNRIRGNVKSSLDQNVKRPLPRLVQRQMNMGKRGISMSPMKSPLRFPSSLDPQSRSVSLSAFEQINTPSVDTNAHKLHSGLPPTDVPRPSNNQPAKATSPSIPVHSVNSTTVKPFNSKLRARLPPLSINSSQSNMGLNENFEPPPVKPLPMELFDDNFHNIHTMKSSIKVELDNLLTEMDVYLKGLEVSLTKTKDI</sequence>
<feature type="binding site" evidence="10">
    <location>
        <position position="39"/>
    </location>
    <ligand>
        <name>ATP</name>
        <dbReference type="ChEBI" id="CHEBI:30616"/>
    </ligand>
</feature>
<keyword evidence="7 10" id="KW-0067">ATP-binding</keyword>
<dbReference type="AlphaFoldDB" id="A0AAF0AW36"/>
<evidence type="ECO:0000256" key="6">
    <source>
        <dbReference type="ARBA" id="ARBA00022777"/>
    </source>
</evidence>
<feature type="domain" description="Protein kinase" evidence="12">
    <location>
        <begin position="10"/>
        <end position="264"/>
    </location>
</feature>
<dbReference type="Pfam" id="PF00069">
    <property type="entry name" value="Pkinase"/>
    <property type="match status" value="1"/>
</dbReference>
<dbReference type="PROSITE" id="PS00107">
    <property type="entry name" value="PROTEIN_KINASE_ATP"/>
    <property type="match status" value="1"/>
</dbReference>
<dbReference type="FunFam" id="1.10.510.10:FF:000499">
    <property type="entry name" value="Serine/threonine-protein kinase KIC1"/>
    <property type="match status" value="1"/>
</dbReference>
<evidence type="ECO:0000256" key="1">
    <source>
        <dbReference type="ARBA" id="ARBA00008874"/>
    </source>
</evidence>
<keyword evidence="4" id="KW-0808">Transferase</keyword>
<feature type="compositionally biased region" description="Acidic residues" evidence="11">
    <location>
        <begin position="300"/>
        <end position="317"/>
    </location>
</feature>
<comment type="catalytic activity">
    <reaction evidence="9">
        <text>L-seryl-[protein] + ATP = O-phospho-L-seryl-[protein] + ADP + H(+)</text>
        <dbReference type="Rhea" id="RHEA:17989"/>
        <dbReference type="Rhea" id="RHEA-COMP:9863"/>
        <dbReference type="Rhea" id="RHEA-COMP:11604"/>
        <dbReference type="ChEBI" id="CHEBI:15378"/>
        <dbReference type="ChEBI" id="CHEBI:29999"/>
        <dbReference type="ChEBI" id="CHEBI:30616"/>
        <dbReference type="ChEBI" id="CHEBI:83421"/>
        <dbReference type="ChEBI" id="CHEBI:456216"/>
        <dbReference type="EC" id="2.7.11.1"/>
    </reaction>
</comment>
<feature type="compositionally biased region" description="Polar residues" evidence="11">
    <location>
        <begin position="518"/>
        <end position="538"/>
    </location>
</feature>
<feature type="region of interest" description="Disordered" evidence="11">
    <location>
        <begin position="497"/>
        <end position="538"/>
    </location>
</feature>
<evidence type="ECO:0000256" key="9">
    <source>
        <dbReference type="ARBA" id="ARBA00048679"/>
    </source>
</evidence>
<feature type="region of interest" description="Disordered" evidence="11">
    <location>
        <begin position="289"/>
        <end position="317"/>
    </location>
</feature>
<comment type="similarity">
    <text evidence="1">Belongs to the protein kinase superfamily. STE Ser/Thr protein kinase family. STE20 subfamily.</text>
</comment>
<feature type="region of interest" description="Disordered" evidence="11">
    <location>
        <begin position="330"/>
        <end position="356"/>
    </location>
</feature>
<feature type="compositionally biased region" description="Low complexity" evidence="11">
    <location>
        <begin position="330"/>
        <end position="344"/>
    </location>
</feature>
<evidence type="ECO:0000313" key="14">
    <source>
        <dbReference type="Proteomes" id="UP001212411"/>
    </source>
</evidence>
<name>A0AAF0AW36_9SCHI</name>
<dbReference type="PANTHER" id="PTHR48012">
    <property type="entry name" value="STERILE20-LIKE KINASE, ISOFORM B-RELATED"/>
    <property type="match status" value="1"/>
</dbReference>
<evidence type="ECO:0000256" key="2">
    <source>
        <dbReference type="ARBA" id="ARBA00012513"/>
    </source>
</evidence>
<evidence type="ECO:0000256" key="8">
    <source>
        <dbReference type="ARBA" id="ARBA00047899"/>
    </source>
</evidence>
<evidence type="ECO:0000313" key="13">
    <source>
        <dbReference type="EMBL" id="WBW74251.1"/>
    </source>
</evidence>
<dbReference type="InterPro" id="IPR008271">
    <property type="entry name" value="Ser/Thr_kinase_AS"/>
</dbReference>
<evidence type="ECO:0000256" key="5">
    <source>
        <dbReference type="ARBA" id="ARBA00022741"/>
    </source>
</evidence>
<dbReference type="PROSITE" id="PS50011">
    <property type="entry name" value="PROTEIN_KINASE_DOM"/>
    <property type="match status" value="1"/>
</dbReference>
<dbReference type="FunFam" id="3.30.200.20:FF:000817">
    <property type="entry name" value="STE/STE20/YSK protein kinase"/>
    <property type="match status" value="1"/>
</dbReference>
<dbReference type="KEGG" id="som:SOMG_02625"/>